<accession>A0A2I8VHD3</accession>
<organism evidence="2 3">
    <name type="scientific">Salinigranum rubrum</name>
    <dbReference type="NCBI Taxonomy" id="755307"/>
    <lineage>
        <taxon>Archaea</taxon>
        <taxon>Methanobacteriati</taxon>
        <taxon>Methanobacteriota</taxon>
        <taxon>Stenosarchaea group</taxon>
        <taxon>Halobacteria</taxon>
        <taxon>Halobacteriales</taxon>
        <taxon>Haloferacaceae</taxon>
        <taxon>Salinigranum</taxon>
    </lineage>
</organism>
<evidence type="ECO:0000313" key="2">
    <source>
        <dbReference type="EMBL" id="AUV81320.1"/>
    </source>
</evidence>
<reference evidence="2 3" key="1">
    <citation type="submission" date="2018-01" db="EMBL/GenBank/DDBJ databases">
        <title>Complete genome sequence of Salinigranum rubrum GX10T, an extremely halophilic archaeon isolated from a marine solar saltern.</title>
        <authorList>
            <person name="Han S."/>
        </authorList>
    </citation>
    <scope>NUCLEOTIDE SEQUENCE [LARGE SCALE GENOMIC DNA]</scope>
    <source>
        <strain evidence="2 3">GX10</strain>
    </source>
</reference>
<keyword evidence="3" id="KW-1185">Reference proteome</keyword>
<gene>
    <name evidence="2" type="ORF">C2R22_06275</name>
</gene>
<proteinExistence type="predicted"/>
<dbReference type="Proteomes" id="UP000236584">
    <property type="component" value="Chromosome"/>
</dbReference>
<protein>
    <submittedName>
        <fullName evidence="2">Uncharacterized protein</fullName>
    </submittedName>
</protein>
<dbReference type="EMBL" id="CP026309">
    <property type="protein sequence ID" value="AUV81320.1"/>
    <property type="molecule type" value="Genomic_DNA"/>
</dbReference>
<sequence length="132" mass="14728">MNVGWGSRLKSWSRHRSAVALPDDVSCEFESGERVWGRGERVGVEVQYDWTDRADDDPAVHEGGAAPPKRFRRFEPFAHGETRGGPRLRSTAPMHRCGFRALRCAHRTHERCSTATDSTPADGNAVQKPTRG</sequence>
<evidence type="ECO:0000256" key="1">
    <source>
        <dbReference type="SAM" id="MobiDB-lite"/>
    </source>
</evidence>
<dbReference type="AlphaFoldDB" id="A0A2I8VHD3"/>
<name>A0A2I8VHD3_9EURY</name>
<feature type="region of interest" description="Disordered" evidence="1">
    <location>
        <begin position="110"/>
        <end position="132"/>
    </location>
</feature>
<dbReference type="KEGG" id="srub:C2R22_06275"/>
<evidence type="ECO:0000313" key="3">
    <source>
        <dbReference type="Proteomes" id="UP000236584"/>
    </source>
</evidence>